<sequence>MSADPRVARTRARLHEALFEACADRPLGEVSVAEVTRLARVSRGTFYLHYEDLSALAVGASAELVRDAVDALHASDDPPAVLTGLLGSISQHANVYRGLIGPGGGGPLGEALHGELRDRALVERRKRAVQPGDEAIASAVAATFTGVVAGWLHGRVPGSAGEVAGRIWGMVVALHRSL</sequence>
<evidence type="ECO:0000256" key="2">
    <source>
        <dbReference type="PROSITE-ProRule" id="PRU00335"/>
    </source>
</evidence>
<organism evidence="4 5">
    <name type="scientific">Amycolatopsis magusensis</name>
    <dbReference type="NCBI Taxonomy" id="882444"/>
    <lineage>
        <taxon>Bacteria</taxon>
        <taxon>Bacillati</taxon>
        <taxon>Actinomycetota</taxon>
        <taxon>Actinomycetes</taxon>
        <taxon>Pseudonocardiales</taxon>
        <taxon>Pseudonocardiaceae</taxon>
        <taxon>Amycolatopsis</taxon>
    </lineage>
</organism>
<evidence type="ECO:0000313" key="4">
    <source>
        <dbReference type="EMBL" id="MBP2186188.1"/>
    </source>
</evidence>
<gene>
    <name evidence="4" type="ORF">JOM49_007714</name>
</gene>
<evidence type="ECO:0000256" key="1">
    <source>
        <dbReference type="ARBA" id="ARBA00023125"/>
    </source>
</evidence>
<dbReference type="SUPFAM" id="SSF46689">
    <property type="entry name" value="Homeodomain-like"/>
    <property type="match status" value="1"/>
</dbReference>
<reference evidence="4 5" key="1">
    <citation type="submission" date="2021-03" db="EMBL/GenBank/DDBJ databases">
        <title>Sequencing the genomes of 1000 actinobacteria strains.</title>
        <authorList>
            <person name="Klenk H.-P."/>
        </authorList>
    </citation>
    <scope>NUCLEOTIDE SEQUENCE [LARGE SCALE GENOMIC DNA]</scope>
    <source>
        <strain evidence="4 5">DSM 45510</strain>
    </source>
</reference>
<dbReference type="Gene3D" id="1.10.357.10">
    <property type="entry name" value="Tetracycline Repressor, domain 2"/>
    <property type="match status" value="1"/>
</dbReference>
<evidence type="ECO:0000259" key="3">
    <source>
        <dbReference type="PROSITE" id="PS50977"/>
    </source>
</evidence>
<keyword evidence="1 2" id="KW-0238">DNA-binding</keyword>
<evidence type="ECO:0000313" key="5">
    <source>
        <dbReference type="Proteomes" id="UP000741013"/>
    </source>
</evidence>
<dbReference type="EMBL" id="JAGGMS010000001">
    <property type="protein sequence ID" value="MBP2186188.1"/>
    <property type="molecule type" value="Genomic_DNA"/>
</dbReference>
<dbReference type="PROSITE" id="PS50977">
    <property type="entry name" value="HTH_TETR_2"/>
    <property type="match status" value="1"/>
</dbReference>
<dbReference type="Proteomes" id="UP000741013">
    <property type="component" value="Unassembled WGS sequence"/>
</dbReference>
<dbReference type="InterPro" id="IPR009057">
    <property type="entry name" value="Homeodomain-like_sf"/>
</dbReference>
<dbReference type="RefSeq" id="WP_209669089.1">
    <property type="nucleotide sequence ID" value="NZ_JAGGMS010000001.1"/>
</dbReference>
<dbReference type="InterPro" id="IPR001647">
    <property type="entry name" value="HTH_TetR"/>
</dbReference>
<protein>
    <submittedName>
        <fullName evidence="4">AcrR family transcriptional regulator</fullName>
    </submittedName>
</protein>
<accession>A0ABS4Q502</accession>
<comment type="caution">
    <text evidence="4">The sequence shown here is derived from an EMBL/GenBank/DDBJ whole genome shotgun (WGS) entry which is preliminary data.</text>
</comment>
<name>A0ABS4Q502_9PSEU</name>
<proteinExistence type="predicted"/>
<feature type="domain" description="HTH tetR-type" evidence="3">
    <location>
        <begin position="8"/>
        <end position="68"/>
    </location>
</feature>
<keyword evidence="5" id="KW-1185">Reference proteome</keyword>
<feature type="DNA-binding region" description="H-T-H motif" evidence="2">
    <location>
        <begin position="31"/>
        <end position="50"/>
    </location>
</feature>